<dbReference type="AlphaFoldDB" id="A0A5C8ZBW1"/>
<evidence type="ECO:0000256" key="6">
    <source>
        <dbReference type="ARBA" id="ARBA00022741"/>
    </source>
</evidence>
<evidence type="ECO:0000256" key="3">
    <source>
        <dbReference type="ARBA" id="ARBA00022448"/>
    </source>
</evidence>
<dbReference type="OrthoDB" id="9775490at2"/>
<dbReference type="GO" id="GO:0005524">
    <property type="term" value="F:ATP binding"/>
    <property type="evidence" value="ECO:0007669"/>
    <property type="project" value="UniProtKB-KW"/>
</dbReference>
<dbReference type="InterPro" id="IPR003593">
    <property type="entry name" value="AAA+_ATPase"/>
</dbReference>
<dbReference type="InterPro" id="IPR027417">
    <property type="entry name" value="P-loop_NTPase"/>
</dbReference>
<comment type="caution">
    <text evidence="11">The sequence shown here is derived from an EMBL/GenBank/DDBJ whole genome shotgun (WGS) entry which is preliminary data.</text>
</comment>
<dbReference type="SMART" id="SM00382">
    <property type="entry name" value="AAA"/>
    <property type="match status" value="1"/>
</dbReference>
<dbReference type="SUPFAM" id="SSF52540">
    <property type="entry name" value="P-loop containing nucleoside triphosphate hydrolases"/>
    <property type="match status" value="1"/>
</dbReference>
<name>A0A5C8ZBW1_9GAMM</name>
<keyword evidence="6" id="KW-0547">Nucleotide-binding</keyword>
<dbReference type="GO" id="GO:0016887">
    <property type="term" value="F:ATP hydrolysis activity"/>
    <property type="evidence" value="ECO:0007669"/>
    <property type="project" value="InterPro"/>
</dbReference>
<comment type="similarity">
    <text evidence="2">Belongs to the ABC transporter superfamily.</text>
</comment>
<evidence type="ECO:0000313" key="12">
    <source>
        <dbReference type="Proteomes" id="UP000321764"/>
    </source>
</evidence>
<dbReference type="EMBL" id="VKAD01000001">
    <property type="protein sequence ID" value="TXR54310.1"/>
    <property type="molecule type" value="Genomic_DNA"/>
</dbReference>
<evidence type="ECO:0000256" key="7">
    <source>
        <dbReference type="ARBA" id="ARBA00022840"/>
    </source>
</evidence>
<dbReference type="InterPro" id="IPR017871">
    <property type="entry name" value="ABC_transporter-like_CS"/>
</dbReference>
<dbReference type="PANTHER" id="PTHR42711">
    <property type="entry name" value="ABC TRANSPORTER ATP-BINDING PROTEIN"/>
    <property type="match status" value="1"/>
</dbReference>
<keyword evidence="3" id="KW-0813">Transport</keyword>
<dbReference type="Pfam" id="PF00005">
    <property type="entry name" value="ABC_tran"/>
    <property type="match status" value="1"/>
</dbReference>
<dbReference type="PROSITE" id="PS00211">
    <property type="entry name" value="ABC_TRANSPORTER_1"/>
    <property type="match status" value="1"/>
</dbReference>
<accession>A0A5C8ZBW1</accession>
<protein>
    <submittedName>
        <fullName evidence="11">ABC transporter ATP-binding protein</fullName>
    </submittedName>
</protein>
<dbReference type="PANTHER" id="PTHR42711:SF5">
    <property type="entry name" value="ABC TRANSPORTER ATP-BINDING PROTEIN NATA"/>
    <property type="match status" value="1"/>
</dbReference>
<feature type="domain" description="ABC transporter" evidence="10">
    <location>
        <begin position="5"/>
        <end position="227"/>
    </location>
</feature>
<keyword evidence="7 11" id="KW-0067">ATP-binding</keyword>
<reference evidence="11 12" key="1">
    <citation type="submission" date="2019-07" db="EMBL/GenBank/DDBJ databases">
        <title>Reinekea sp. strain SSH23 genome sequencing and assembly.</title>
        <authorList>
            <person name="Kim I."/>
        </authorList>
    </citation>
    <scope>NUCLEOTIDE SEQUENCE [LARGE SCALE GENOMIC DNA]</scope>
    <source>
        <strain evidence="11 12">SSH23</strain>
    </source>
</reference>
<dbReference type="InterPro" id="IPR003439">
    <property type="entry name" value="ABC_transporter-like_ATP-bd"/>
</dbReference>
<comment type="subcellular location">
    <subcellularLocation>
        <location evidence="1">Cell membrane</location>
    </subcellularLocation>
</comment>
<organism evidence="11 12">
    <name type="scientific">Reinekea thalattae</name>
    <dbReference type="NCBI Taxonomy" id="2593301"/>
    <lineage>
        <taxon>Bacteria</taxon>
        <taxon>Pseudomonadati</taxon>
        <taxon>Pseudomonadota</taxon>
        <taxon>Gammaproteobacteria</taxon>
        <taxon>Oceanospirillales</taxon>
        <taxon>Saccharospirillaceae</taxon>
        <taxon>Reinekea</taxon>
    </lineage>
</organism>
<dbReference type="PROSITE" id="PS50893">
    <property type="entry name" value="ABC_TRANSPORTER_2"/>
    <property type="match status" value="1"/>
</dbReference>
<dbReference type="CDD" id="cd03230">
    <property type="entry name" value="ABC_DR_subfamily_A"/>
    <property type="match status" value="1"/>
</dbReference>
<sequence>MTSVVQVTGLTKRYGELIAVNNLSFSVQKGVCFGLLGPNGAGKTSTLEMLEGLVKPTSGNIELFGQPVNKRTRQRIGIQFQHTALQDHLRVGEALNLFASFYRSPMAIDQLQQLCELDSIIDQDVKSLSGGQRQRVLLALALVNDPDLLFLDEPTIGLDPQARHNFWQLIEKIKQQGKTILLTTHYMDEAELLCDEVAIMDAGAFIAYGAPKKLLAEYFSGLVIELPSEGVALDALPAGSIQKADKIHIYCDDVEPVLTQLMANNMALSGMQIHQPSLEDLFLKLTGEGLRD</sequence>
<dbReference type="FunFam" id="3.40.50.300:FF:000589">
    <property type="entry name" value="ABC transporter, ATP-binding subunit"/>
    <property type="match status" value="1"/>
</dbReference>
<evidence type="ECO:0000313" key="11">
    <source>
        <dbReference type="EMBL" id="TXR54310.1"/>
    </source>
</evidence>
<keyword evidence="9" id="KW-0472">Membrane</keyword>
<dbReference type="Gene3D" id="3.40.50.300">
    <property type="entry name" value="P-loop containing nucleotide triphosphate hydrolases"/>
    <property type="match status" value="1"/>
</dbReference>
<evidence type="ECO:0000256" key="9">
    <source>
        <dbReference type="ARBA" id="ARBA00023136"/>
    </source>
</evidence>
<dbReference type="RefSeq" id="WP_147713708.1">
    <property type="nucleotide sequence ID" value="NZ_VKAD01000001.1"/>
</dbReference>
<proteinExistence type="inferred from homology"/>
<dbReference type="Proteomes" id="UP000321764">
    <property type="component" value="Unassembled WGS sequence"/>
</dbReference>
<keyword evidence="5" id="KW-1003">Cell membrane</keyword>
<keyword evidence="12" id="KW-1185">Reference proteome</keyword>
<dbReference type="InterPro" id="IPR050763">
    <property type="entry name" value="ABC_transporter_ATP-binding"/>
</dbReference>
<evidence type="ECO:0000256" key="8">
    <source>
        <dbReference type="ARBA" id="ARBA00022967"/>
    </source>
</evidence>
<keyword evidence="8" id="KW-1278">Translocase</keyword>
<evidence type="ECO:0000256" key="1">
    <source>
        <dbReference type="ARBA" id="ARBA00004236"/>
    </source>
</evidence>
<keyword evidence="4" id="KW-0536">Nodulation</keyword>
<evidence type="ECO:0000256" key="4">
    <source>
        <dbReference type="ARBA" id="ARBA00022458"/>
    </source>
</evidence>
<evidence type="ECO:0000256" key="5">
    <source>
        <dbReference type="ARBA" id="ARBA00022475"/>
    </source>
</evidence>
<evidence type="ECO:0000256" key="2">
    <source>
        <dbReference type="ARBA" id="ARBA00005417"/>
    </source>
</evidence>
<evidence type="ECO:0000259" key="10">
    <source>
        <dbReference type="PROSITE" id="PS50893"/>
    </source>
</evidence>
<dbReference type="GO" id="GO:0005886">
    <property type="term" value="C:plasma membrane"/>
    <property type="evidence" value="ECO:0007669"/>
    <property type="project" value="UniProtKB-SubCell"/>
</dbReference>
<gene>
    <name evidence="11" type="ORF">FME95_07175</name>
</gene>